<dbReference type="PROSITE" id="PS50011">
    <property type="entry name" value="PROTEIN_KINASE_DOM"/>
    <property type="match status" value="1"/>
</dbReference>
<dbReference type="GeneID" id="36323272"/>
<evidence type="ECO:0000313" key="9">
    <source>
        <dbReference type="EMBL" id="OSX65913.1"/>
    </source>
</evidence>
<evidence type="ECO:0000256" key="7">
    <source>
        <dbReference type="SAM" id="MobiDB-lite"/>
    </source>
</evidence>
<keyword evidence="6" id="KW-0067">ATP-binding</keyword>
<protein>
    <recommendedName>
        <fullName evidence="8">Protein kinase domain-containing protein</fullName>
    </recommendedName>
</protein>
<keyword evidence="5" id="KW-0418">Kinase</keyword>
<organism evidence="9 10">
    <name type="scientific">Postia placenta MAD-698-R-SB12</name>
    <dbReference type="NCBI Taxonomy" id="670580"/>
    <lineage>
        <taxon>Eukaryota</taxon>
        <taxon>Fungi</taxon>
        <taxon>Dikarya</taxon>
        <taxon>Basidiomycota</taxon>
        <taxon>Agaricomycotina</taxon>
        <taxon>Agaricomycetes</taxon>
        <taxon>Polyporales</taxon>
        <taxon>Adustoporiaceae</taxon>
        <taxon>Rhodonia</taxon>
    </lineage>
</organism>
<feature type="compositionally biased region" description="Polar residues" evidence="7">
    <location>
        <begin position="325"/>
        <end position="335"/>
    </location>
</feature>
<comment type="similarity">
    <text evidence="1">Belongs to the protein kinase superfamily. CAMK Ser/Thr protein kinase family. NIM1 subfamily.</text>
</comment>
<name>A0A1X6NBZ8_9APHY</name>
<dbReference type="InterPro" id="IPR000719">
    <property type="entry name" value="Prot_kinase_dom"/>
</dbReference>
<evidence type="ECO:0000256" key="2">
    <source>
        <dbReference type="ARBA" id="ARBA00022527"/>
    </source>
</evidence>
<evidence type="ECO:0000313" key="10">
    <source>
        <dbReference type="Proteomes" id="UP000194127"/>
    </source>
</evidence>
<dbReference type="RefSeq" id="XP_024342707.1">
    <property type="nucleotide sequence ID" value="XM_024478322.1"/>
</dbReference>
<reference evidence="9 10" key="1">
    <citation type="submission" date="2017-04" db="EMBL/GenBank/DDBJ databases">
        <title>Genome Sequence of the Model Brown-Rot Fungus Postia placenta SB12.</title>
        <authorList>
            <consortium name="DOE Joint Genome Institute"/>
            <person name="Gaskell J."/>
            <person name="Kersten P."/>
            <person name="Larrondo L.F."/>
            <person name="Canessa P."/>
            <person name="Martinez D."/>
            <person name="Hibbett D."/>
            <person name="Schmoll M."/>
            <person name="Kubicek C.P."/>
            <person name="Martinez A.T."/>
            <person name="Yadav J."/>
            <person name="Master E."/>
            <person name="Magnuson J.K."/>
            <person name="James T."/>
            <person name="Yaver D."/>
            <person name="Berka R."/>
            <person name="Labutti K."/>
            <person name="Lipzen A."/>
            <person name="Aerts A."/>
            <person name="Barry K."/>
            <person name="Henrissat B."/>
            <person name="Blanchette R."/>
            <person name="Grigoriev I."/>
            <person name="Cullen D."/>
        </authorList>
    </citation>
    <scope>NUCLEOTIDE SEQUENCE [LARGE SCALE GENOMIC DNA]</scope>
    <source>
        <strain evidence="9 10">MAD-698-R-SB12</strain>
    </source>
</reference>
<dbReference type="GO" id="GO:0005524">
    <property type="term" value="F:ATP binding"/>
    <property type="evidence" value="ECO:0007669"/>
    <property type="project" value="UniProtKB-KW"/>
</dbReference>
<dbReference type="SUPFAM" id="SSF56112">
    <property type="entry name" value="Protein kinase-like (PK-like)"/>
    <property type="match status" value="1"/>
</dbReference>
<keyword evidence="10" id="KW-1185">Reference proteome</keyword>
<feature type="region of interest" description="Disordered" evidence="7">
    <location>
        <begin position="323"/>
        <end position="352"/>
    </location>
</feature>
<accession>A0A1X6NBZ8</accession>
<evidence type="ECO:0000256" key="5">
    <source>
        <dbReference type="ARBA" id="ARBA00022777"/>
    </source>
</evidence>
<dbReference type="STRING" id="670580.A0A1X6NBZ8"/>
<dbReference type="Gene3D" id="1.10.510.10">
    <property type="entry name" value="Transferase(Phosphotransferase) domain 1"/>
    <property type="match status" value="1"/>
</dbReference>
<dbReference type="EMBL" id="KZ110592">
    <property type="protein sequence ID" value="OSX65913.1"/>
    <property type="molecule type" value="Genomic_DNA"/>
</dbReference>
<evidence type="ECO:0000256" key="1">
    <source>
        <dbReference type="ARBA" id="ARBA00010791"/>
    </source>
</evidence>
<evidence type="ECO:0000256" key="3">
    <source>
        <dbReference type="ARBA" id="ARBA00022679"/>
    </source>
</evidence>
<keyword evidence="4" id="KW-0547">Nucleotide-binding</keyword>
<dbReference type="AlphaFoldDB" id="A0A1X6NBZ8"/>
<keyword evidence="2" id="KW-0723">Serine/threonine-protein kinase</keyword>
<proteinExistence type="inferred from homology"/>
<evidence type="ECO:0000259" key="8">
    <source>
        <dbReference type="PROSITE" id="PS50011"/>
    </source>
</evidence>
<evidence type="ECO:0000256" key="4">
    <source>
        <dbReference type="ARBA" id="ARBA00022741"/>
    </source>
</evidence>
<keyword evidence="3" id="KW-0808">Transferase</keyword>
<dbReference type="InterPro" id="IPR011009">
    <property type="entry name" value="Kinase-like_dom_sf"/>
</dbReference>
<dbReference type="GO" id="GO:0004674">
    <property type="term" value="F:protein serine/threonine kinase activity"/>
    <property type="evidence" value="ECO:0007669"/>
    <property type="project" value="UniProtKB-KW"/>
</dbReference>
<feature type="domain" description="Protein kinase" evidence="8">
    <location>
        <begin position="1"/>
        <end position="328"/>
    </location>
</feature>
<dbReference type="GO" id="GO:0035556">
    <property type="term" value="P:intracellular signal transduction"/>
    <property type="evidence" value="ECO:0007669"/>
    <property type="project" value="TreeGrafter"/>
</dbReference>
<dbReference type="GO" id="GO:0005737">
    <property type="term" value="C:cytoplasm"/>
    <property type="evidence" value="ECO:0007669"/>
    <property type="project" value="TreeGrafter"/>
</dbReference>
<evidence type="ECO:0000256" key="6">
    <source>
        <dbReference type="ARBA" id="ARBA00022840"/>
    </source>
</evidence>
<dbReference type="Proteomes" id="UP000194127">
    <property type="component" value="Unassembled WGS sequence"/>
</dbReference>
<gene>
    <name evidence="9" type="ORF">POSPLADRAFT_1043473</name>
</gene>
<sequence>MADGSEQPANTSAVPIRGGLVKAEYYWRDHQQWLQERGYLLRPRYRPDWVPSWQGTKKHYLDCEDGLMIEHPYIIDATRLSDDTLVSLKKVSTDIHSFEADIGRYLCSEELRNDSDNHCVTFYEVLQDPLDEHVVILVMPLLRECDDPNFETVGEVIGFIQQLISGMRFMHVHHVAHRDIMLPNIMLDPKPMFPDMYHPLCTNKKRNFTGTAKHYSRTERPTKYYYVDFGLSRKYNPENGPPLELPILGGDKTVPEFQDEGYDKAVNPFPTDIYYLGNLIRMAFLQVSRDAAEIRYQNFQFLHTLVTDMVQDDPQKRPPIEEVASQFTEATSKLSSRVRRGKCSDRPDEEFA</sequence>
<dbReference type="SMART" id="SM00220">
    <property type="entry name" value="S_TKc"/>
    <property type="match status" value="1"/>
</dbReference>
<dbReference type="OrthoDB" id="5987198at2759"/>
<dbReference type="PANTHER" id="PTHR24346:SF82">
    <property type="entry name" value="KP78A-RELATED"/>
    <property type="match status" value="1"/>
</dbReference>
<dbReference type="PANTHER" id="PTHR24346">
    <property type="entry name" value="MAP/MICROTUBULE AFFINITY-REGULATING KINASE"/>
    <property type="match status" value="1"/>
</dbReference>